<dbReference type="AlphaFoldDB" id="A0AAE1CDN6"/>
<dbReference type="Proteomes" id="UP001270362">
    <property type="component" value="Unassembled WGS sequence"/>
</dbReference>
<evidence type="ECO:0000256" key="1">
    <source>
        <dbReference type="SAM" id="Phobius"/>
    </source>
</evidence>
<reference evidence="2" key="1">
    <citation type="journal article" date="2023" name="Mol. Phylogenet. Evol.">
        <title>Genome-scale phylogeny and comparative genomics of the fungal order Sordariales.</title>
        <authorList>
            <person name="Hensen N."/>
            <person name="Bonometti L."/>
            <person name="Westerberg I."/>
            <person name="Brannstrom I.O."/>
            <person name="Guillou S."/>
            <person name="Cros-Aarteil S."/>
            <person name="Calhoun S."/>
            <person name="Haridas S."/>
            <person name="Kuo A."/>
            <person name="Mondo S."/>
            <person name="Pangilinan J."/>
            <person name="Riley R."/>
            <person name="LaButti K."/>
            <person name="Andreopoulos B."/>
            <person name="Lipzen A."/>
            <person name="Chen C."/>
            <person name="Yan M."/>
            <person name="Daum C."/>
            <person name="Ng V."/>
            <person name="Clum A."/>
            <person name="Steindorff A."/>
            <person name="Ohm R.A."/>
            <person name="Martin F."/>
            <person name="Silar P."/>
            <person name="Natvig D.O."/>
            <person name="Lalanne C."/>
            <person name="Gautier V."/>
            <person name="Ament-Velasquez S.L."/>
            <person name="Kruys A."/>
            <person name="Hutchinson M.I."/>
            <person name="Powell A.J."/>
            <person name="Barry K."/>
            <person name="Miller A.N."/>
            <person name="Grigoriev I.V."/>
            <person name="Debuchy R."/>
            <person name="Gladieux P."/>
            <person name="Hiltunen Thoren M."/>
            <person name="Johannesson H."/>
        </authorList>
    </citation>
    <scope>NUCLEOTIDE SEQUENCE</scope>
    <source>
        <strain evidence="2">CBS 314.62</strain>
    </source>
</reference>
<comment type="caution">
    <text evidence="2">The sequence shown here is derived from an EMBL/GenBank/DDBJ whole genome shotgun (WGS) entry which is preliminary data.</text>
</comment>
<feature type="transmembrane region" description="Helical" evidence="1">
    <location>
        <begin position="29"/>
        <end position="45"/>
    </location>
</feature>
<protein>
    <submittedName>
        <fullName evidence="2">Uncharacterized protein</fullName>
    </submittedName>
</protein>
<feature type="transmembrane region" description="Helical" evidence="1">
    <location>
        <begin position="358"/>
        <end position="381"/>
    </location>
</feature>
<feature type="transmembrane region" description="Helical" evidence="1">
    <location>
        <begin position="66"/>
        <end position="86"/>
    </location>
</feature>
<reference evidence="2" key="2">
    <citation type="submission" date="2023-06" db="EMBL/GenBank/DDBJ databases">
        <authorList>
            <consortium name="Lawrence Berkeley National Laboratory"/>
            <person name="Haridas S."/>
            <person name="Hensen N."/>
            <person name="Bonometti L."/>
            <person name="Westerberg I."/>
            <person name="Brannstrom I.O."/>
            <person name="Guillou S."/>
            <person name="Cros-Aarteil S."/>
            <person name="Calhoun S."/>
            <person name="Kuo A."/>
            <person name="Mondo S."/>
            <person name="Pangilinan J."/>
            <person name="Riley R."/>
            <person name="Labutti K."/>
            <person name="Andreopoulos B."/>
            <person name="Lipzen A."/>
            <person name="Chen C."/>
            <person name="Yanf M."/>
            <person name="Daum C."/>
            <person name="Ng V."/>
            <person name="Clum A."/>
            <person name="Steindorff A."/>
            <person name="Ohm R."/>
            <person name="Martin F."/>
            <person name="Silar P."/>
            <person name="Natvig D."/>
            <person name="Lalanne C."/>
            <person name="Gautier V."/>
            <person name="Ament-Velasquez S.L."/>
            <person name="Kruys A."/>
            <person name="Hutchinson M.I."/>
            <person name="Powell A.J."/>
            <person name="Barry K."/>
            <person name="Miller A.N."/>
            <person name="Grigoriev I.V."/>
            <person name="Debuchy R."/>
            <person name="Gladieux P."/>
            <person name="Thoren M.H."/>
            <person name="Johannesson H."/>
        </authorList>
    </citation>
    <scope>NUCLEOTIDE SEQUENCE</scope>
    <source>
        <strain evidence="2">CBS 314.62</strain>
    </source>
</reference>
<feature type="transmembrane region" description="Helical" evidence="1">
    <location>
        <begin position="193"/>
        <end position="210"/>
    </location>
</feature>
<dbReference type="EMBL" id="JAULSO010000002">
    <property type="protein sequence ID" value="KAK3689928.1"/>
    <property type="molecule type" value="Genomic_DNA"/>
</dbReference>
<keyword evidence="1" id="KW-0812">Transmembrane</keyword>
<sequence length="454" mass="50269">MPINSTNVGNDPTVSGWVYDSGTRGTLDIIYGCVAVLVAAVWTVVHLNVPAKGESDGRVVLRRVRWGLVSVFAPDVLTMVAAAQWVSATESLQQMKELSGTDGWTLVHAFYALSGGFVLQTPDTETFPINAASVHYLVSRGYIALPSITREEIWDKSKADVFAKGLAILQGGWIIIQAIARTAQGLPLTPLELFTLAFVVSTAMSYFFWWRKPQHVGTPTPIECLVPMSKIWADAGYPEDMPYSGTPMDFVEKASQHWKRRSMFENFDLESAEWKEDSANPPLKNGVRVERGHTQTQTNTPNMISSQRPRQRIADDAVMAARLPTKVVAMLMVPSMLHSGIHLAGWNHTFPTSAEQTVWRVCAVVLVAMSSAAVGLVRVLGQAKYRGRYNMLWVWVNADADAARPAAWDVLLGLTTLSLVLARCFLIMEVCISLRQLPARTFVDVDWTHYIPHV</sequence>
<organism evidence="2 3">
    <name type="scientific">Podospora appendiculata</name>
    <dbReference type="NCBI Taxonomy" id="314037"/>
    <lineage>
        <taxon>Eukaryota</taxon>
        <taxon>Fungi</taxon>
        <taxon>Dikarya</taxon>
        <taxon>Ascomycota</taxon>
        <taxon>Pezizomycotina</taxon>
        <taxon>Sordariomycetes</taxon>
        <taxon>Sordariomycetidae</taxon>
        <taxon>Sordariales</taxon>
        <taxon>Podosporaceae</taxon>
        <taxon>Podospora</taxon>
    </lineage>
</organism>
<accession>A0AAE1CDN6</accession>
<name>A0AAE1CDN6_9PEZI</name>
<keyword evidence="1" id="KW-1133">Transmembrane helix</keyword>
<keyword evidence="3" id="KW-1185">Reference proteome</keyword>
<evidence type="ECO:0000313" key="2">
    <source>
        <dbReference type="EMBL" id="KAK3689928.1"/>
    </source>
</evidence>
<feature type="transmembrane region" description="Helical" evidence="1">
    <location>
        <begin position="327"/>
        <end position="346"/>
    </location>
</feature>
<dbReference type="PANTHER" id="PTHR35043">
    <property type="entry name" value="TRANSCRIPTION FACTOR DOMAIN-CONTAINING PROTEIN"/>
    <property type="match status" value="1"/>
</dbReference>
<dbReference type="PANTHER" id="PTHR35043:SF7">
    <property type="entry name" value="TRANSCRIPTION FACTOR DOMAIN-CONTAINING PROTEIN"/>
    <property type="match status" value="1"/>
</dbReference>
<gene>
    <name evidence="2" type="ORF">B0T22DRAFT_514750</name>
</gene>
<keyword evidence="1" id="KW-0472">Membrane</keyword>
<evidence type="ECO:0000313" key="3">
    <source>
        <dbReference type="Proteomes" id="UP001270362"/>
    </source>
</evidence>
<proteinExistence type="predicted"/>